<dbReference type="InterPro" id="IPR025420">
    <property type="entry name" value="DUF4143"/>
</dbReference>
<organism evidence="2 3">
    <name type="scientific">Methanobrevibacter oralis</name>
    <dbReference type="NCBI Taxonomy" id="66851"/>
    <lineage>
        <taxon>Archaea</taxon>
        <taxon>Methanobacteriati</taxon>
        <taxon>Methanobacteriota</taxon>
        <taxon>Methanomada group</taxon>
        <taxon>Methanobacteria</taxon>
        <taxon>Methanobacteriales</taxon>
        <taxon>Methanobacteriaceae</taxon>
        <taxon>Methanobrevibacter</taxon>
    </lineage>
</organism>
<evidence type="ECO:0000259" key="1">
    <source>
        <dbReference type="Pfam" id="PF13635"/>
    </source>
</evidence>
<dbReference type="PATRIC" id="fig|66851.6.peg.1381"/>
<gene>
    <name evidence="2" type="ORF">MBORA_12720</name>
</gene>
<dbReference type="EMBL" id="LWMU01000072">
    <property type="protein sequence ID" value="KZX12295.1"/>
    <property type="molecule type" value="Genomic_DNA"/>
</dbReference>
<name>A0A162FFD7_METOA</name>
<protein>
    <recommendedName>
        <fullName evidence="1">DUF4143 domain-containing protein</fullName>
    </recommendedName>
</protein>
<dbReference type="Proteomes" id="UP000077428">
    <property type="component" value="Unassembled WGS sequence"/>
</dbReference>
<dbReference type="STRING" id="66851.MBORA_12720"/>
<sequence length="324" mass="37398">MIFTGSSALNLEYNADASRRMLKKIITPLNYNQHLKLKYNIDLNHISEALEKIIFTGEIKEAINYEKEAKSTIINNINYSSYDWNEYFKYGGFPFLFNDSNPLDITSKLIDICEKIVNTDMINIKNFTAENQANAKRILRFIALQEPGEASQAKLSNYLKTSTGNVKNILDILEKTQLLVHCEPYGGEAKRIKKSWKYYFATPSLHNVLSSKYGNNLKNSNEYEGILLENLVASTLFNIRNRKNNHFHIYYDVNKKNNVDFIIKKDFENPIPIEVGHGNKNKKQIINAIKRYKANYGIIVSNKTTSIQKEDNIIFIPKKTFSLL</sequence>
<evidence type="ECO:0000313" key="2">
    <source>
        <dbReference type="EMBL" id="KZX12295.1"/>
    </source>
</evidence>
<dbReference type="AlphaFoldDB" id="A0A162FFD7"/>
<accession>A0A162FFD7</accession>
<evidence type="ECO:0000313" key="3">
    <source>
        <dbReference type="Proteomes" id="UP000077428"/>
    </source>
</evidence>
<comment type="caution">
    <text evidence="2">The sequence shown here is derived from an EMBL/GenBank/DDBJ whole genome shotgun (WGS) entry which is preliminary data.</text>
</comment>
<dbReference type="PANTHER" id="PTHR42990:SF1">
    <property type="entry name" value="AAA+ ATPASE DOMAIN-CONTAINING PROTEIN"/>
    <property type="match status" value="1"/>
</dbReference>
<proteinExistence type="predicted"/>
<dbReference type="PANTHER" id="PTHR42990">
    <property type="entry name" value="ATPASE"/>
    <property type="match status" value="1"/>
</dbReference>
<reference evidence="3" key="1">
    <citation type="journal article" date="2016" name="Genome Announc.">
        <title>Draft Genome Sequences of Methanobrevibacter curvatus DSM11111, Methanobrevibacter cuticularis DSM11139, Methanobrevibacter filiformis DSM11501, and Methanobrevibacter oralis DSM7256.</title>
        <authorList>
            <person name="Poehlein A."/>
            <person name="Seedorf H."/>
        </authorList>
    </citation>
    <scope>NUCLEOTIDE SEQUENCE [LARGE SCALE GENOMIC DNA]</scope>
    <source>
        <strain evidence="3">DSM 7256 / JCM 30027 / ZR</strain>
    </source>
</reference>
<keyword evidence="3" id="KW-1185">Reference proteome</keyword>
<dbReference type="Pfam" id="PF13635">
    <property type="entry name" value="DUF4143"/>
    <property type="match status" value="1"/>
</dbReference>
<feature type="domain" description="DUF4143" evidence="1">
    <location>
        <begin position="128"/>
        <end position="275"/>
    </location>
</feature>